<dbReference type="GO" id="GO:0005634">
    <property type="term" value="C:nucleus"/>
    <property type="evidence" value="ECO:0007669"/>
    <property type="project" value="TreeGrafter"/>
</dbReference>
<evidence type="ECO:0000256" key="2">
    <source>
        <dbReference type="SAM" id="MobiDB-lite"/>
    </source>
</evidence>
<accession>A0A8W8IHW7</accession>
<dbReference type="InterPro" id="IPR009269">
    <property type="entry name" value="NKAP_C"/>
</dbReference>
<name>A0A8W8IHW7_MAGGI</name>
<dbReference type="Pfam" id="PF06047">
    <property type="entry name" value="Nkap_C"/>
    <property type="match status" value="1"/>
</dbReference>
<feature type="compositionally biased region" description="Basic residues" evidence="2">
    <location>
        <begin position="54"/>
        <end position="89"/>
    </location>
</feature>
<comment type="similarity">
    <text evidence="1">Belongs to the NKAP family.</text>
</comment>
<reference evidence="4" key="1">
    <citation type="submission" date="2022-08" db="UniProtKB">
        <authorList>
            <consortium name="EnsemblMetazoa"/>
        </authorList>
    </citation>
    <scope>IDENTIFICATION</scope>
    <source>
        <strain evidence="4">05x7-T-G4-1.051#20</strain>
    </source>
</reference>
<feature type="compositionally biased region" description="Low complexity" evidence="2">
    <location>
        <begin position="40"/>
        <end position="53"/>
    </location>
</feature>
<dbReference type="PANTHER" id="PTHR13087">
    <property type="entry name" value="NF-KAPPA B ACTIVATING PROTEIN"/>
    <property type="match status" value="1"/>
</dbReference>
<feature type="domain" description="NF-kappa-B-activating protein C-terminal" evidence="3">
    <location>
        <begin position="136"/>
        <end position="235"/>
    </location>
</feature>
<dbReference type="PANTHER" id="PTHR13087:SF0">
    <property type="entry name" value="NFKB ACTIVATING PROTEIN LIKE"/>
    <property type="match status" value="1"/>
</dbReference>
<evidence type="ECO:0000259" key="3">
    <source>
        <dbReference type="Pfam" id="PF06047"/>
    </source>
</evidence>
<feature type="region of interest" description="Disordered" evidence="2">
    <location>
        <begin position="1"/>
        <end position="134"/>
    </location>
</feature>
<keyword evidence="5" id="KW-1185">Reference proteome</keyword>
<proteinExistence type="inferred from homology"/>
<dbReference type="AlphaFoldDB" id="A0A8W8IHW7"/>
<evidence type="ECO:0000256" key="1">
    <source>
        <dbReference type="ARBA" id="ARBA00009313"/>
    </source>
</evidence>
<feature type="compositionally biased region" description="Basic and acidic residues" evidence="2">
    <location>
        <begin position="1"/>
        <end position="17"/>
    </location>
</feature>
<protein>
    <recommendedName>
        <fullName evidence="3">NF-kappa-B-activating protein C-terminal domain-containing protein</fullName>
    </recommendedName>
</protein>
<organism evidence="4 5">
    <name type="scientific">Magallana gigas</name>
    <name type="common">Pacific oyster</name>
    <name type="synonym">Crassostrea gigas</name>
    <dbReference type="NCBI Taxonomy" id="29159"/>
    <lineage>
        <taxon>Eukaryota</taxon>
        <taxon>Metazoa</taxon>
        <taxon>Spiralia</taxon>
        <taxon>Lophotrochozoa</taxon>
        <taxon>Mollusca</taxon>
        <taxon>Bivalvia</taxon>
        <taxon>Autobranchia</taxon>
        <taxon>Pteriomorphia</taxon>
        <taxon>Ostreida</taxon>
        <taxon>Ostreoidea</taxon>
        <taxon>Ostreidae</taxon>
        <taxon>Magallana</taxon>
    </lineage>
</organism>
<dbReference type="Proteomes" id="UP000005408">
    <property type="component" value="Unassembled WGS sequence"/>
</dbReference>
<dbReference type="GO" id="GO:0010468">
    <property type="term" value="P:regulation of gene expression"/>
    <property type="evidence" value="ECO:0007669"/>
    <property type="project" value="TreeGrafter"/>
</dbReference>
<sequence>MLPDFFDRRREERERIGEMGIPECWGHSPSHATLTDSESDSGNSAENSDSSSGAKRKRSKKKKKKERKHKKKSSKSKKNKKKKSKKKKKKETESSASESEKEEEPMWLEKTVHRSEDEDEEVGPQPYQPENTVNRMDYGKALLPGEGAAMAAYIAEGKRIPRRGEIGLTSEEIDGFEQSGYVMSGSRHRRMEAVRLRKENQIYSADEKRALANFNHEERSKREKKILTQMKEMIRKKTENKH</sequence>
<dbReference type="InterPro" id="IPR040466">
    <property type="entry name" value="NKAP"/>
</dbReference>
<dbReference type="GO" id="GO:0003682">
    <property type="term" value="F:chromatin binding"/>
    <property type="evidence" value="ECO:0007669"/>
    <property type="project" value="InterPro"/>
</dbReference>
<evidence type="ECO:0000313" key="5">
    <source>
        <dbReference type="Proteomes" id="UP000005408"/>
    </source>
</evidence>
<evidence type="ECO:0000313" key="4">
    <source>
        <dbReference type="EnsemblMetazoa" id="G14144.3:cds"/>
    </source>
</evidence>
<dbReference type="EnsemblMetazoa" id="G14144.3">
    <property type="protein sequence ID" value="G14144.3:cds"/>
    <property type="gene ID" value="G14144"/>
</dbReference>